<dbReference type="Proteomes" id="UP001575181">
    <property type="component" value="Unassembled WGS sequence"/>
</dbReference>
<keyword evidence="3 4" id="KW-0884">PQQ biosynthesis</keyword>
<dbReference type="Gene3D" id="1.10.10.1150">
    <property type="entry name" value="Coenzyme PQQ synthesis protein D (PqqD)"/>
    <property type="match status" value="1"/>
</dbReference>
<evidence type="ECO:0000256" key="3">
    <source>
        <dbReference type="ARBA" id="ARBA00022905"/>
    </source>
</evidence>
<organism evidence="5 6">
    <name type="scientific">Thiohalorhabdus methylotrophus</name>
    <dbReference type="NCBI Taxonomy" id="3242694"/>
    <lineage>
        <taxon>Bacteria</taxon>
        <taxon>Pseudomonadati</taxon>
        <taxon>Pseudomonadota</taxon>
        <taxon>Gammaproteobacteria</taxon>
        <taxon>Thiohalorhabdales</taxon>
        <taxon>Thiohalorhabdaceae</taxon>
        <taxon>Thiohalorhabdus</taxon>
    </lineage>
</organism>
<dbReference type="Pfam" id="PF05402">
    <property type="entry name" value="PqqD"/>
    <property type="match status" value="1"/>
</dbReference>
<dbReference type="InterPro" id="IPR008792">
    <property type="entry name" value="PQQD"/>
</dbReference>
<sequence>MGSDATFSADSVPVLRSGYRLQWEPAQEGYVLLYPEGMVTLNPSAAEILQRCDGSRTAGQLVQELQEAFPDNDVEPDVYEFLEAGHAHGWIQNRSSS</sequence>
<dbReference type="EMBL" id="JBGUAW010000006">
    <property type="protein sequence ID" value="MFA9461077.1"/>
    <property type="molecule type" value="Genomic_DNA"/>
</dbReference>
<dbReference type="InterPro" id="IPR022479">
    <property type="entry name" value="PqqD_bac"/>
</dbReference>
<proteinExistence type="inferred from homology"/>
<comment type="pathway">
    <text evidence="1 4">Cofactor biosynthesis; pyrroloquinoline quinone biosynthesis.</text>
</comment>
<accession>A0ABV4TVT4</accession>
<reference evidence="5 6" key="1">
    <citation type="submission" date="2024-08" db="EMBL/GenBank/DDBJ databases">
        <title>Whole-genome sequencing of halo(alkali)philic microorganisms from hypersaline lakes.</title>
        <authorList>
            <person name="Sorokin D.Y."/>
            <person name="Merkel A.Y."/>
            <person name="Messina E."/>
            <person name="Yakimov M."/>
        </authorList>
    </citation>
    <scope>NUCLEOTIDE SEQUENCE [LARGE SCALE GENOMIC DNA]</scope>
    <source>
        <strain evidence="5 6">Cl-TMA</strain>
    </source>
</reference>
<evidence type="ECO:0000256" key="1">
    <source>
        <dbReference type="ARBA" id="ARBA00004886"/>
    </source>
</evidence>
<keyword evidence="6" id="KW-1185">Reference proteome</keyword>
<evidence type="ECO:0000313" key="5">
    <source>
        <dbReference type="EMBL" id="MFA9461077.1"/>
    </source>
</evidence>
<comment type="function">
    <text evidence="4">Functions as a PqqA binding protein and presents PqqA to PqqE, in the pyrroloquinoline quinone (PQQ) biosynthetic pathway.</text>
</comment>
<protein>
    <recommendedName>
        <fullName evidence="4">PqqA binding protein</fullName>
    </recommendedName>
    <alternativeName>
        <fullName evidence="4">Coenzyme PQQ synthesis protein D</fullName>
    </alternativeName>
    <alternativeName>
        <fullName evidence="4">Pyrroloquinoline quinone biosynthesis protein D</fullName>
    </alternativeName>
</protein>
<evidence type="ECO:0000256" key="4">
    <source>
        <dbReference type="HAMAP-Rule" id="MF_00655"/>
    </source>
</evidence>
<dbReference type="NCBIfam" id="NF002535">
    <property type="entry name" value="PRK02079.1"/>
    <property type="match status" value="1"/>
</dbReference>
<evidence type="ECO:0000313" key="6">
    <source>
        <dbReference type="Proteomes" id="UP001575181"/>
    </source>
</evidence>
<comment type="subunit">
    <text evidence="2 4">Monomer. Interacts with PqqE.</text>
</comment>
<dbReference type="InterPro" id="IPR041881">
    <property type="entry name" value="PqqD_sf"/>
</dbReference>
<comment type="similarity">
    <text evidence="4">Belongs to the PqqD family.</text>
</comment>
<evidence type="ECO:0000256" key="2">
    <source>
        <dbReference type="ARBA" id="ARBA00011741"/>
    </source>
</evidence>
<dbReference type="NCBIfam" id="TIGR03859">
    <property type="entry name" value="PQQ_PqqD"/>
    <property type="match status" value="1"/>
</dbReference>
<comment type="caution">
    <text evidence="5">The sequence shown here is derived from an EMBL/GenBank/DDBJ whole genome shotgun (WGS) entry which is preliminary data.</text>
</comment>
<name>A0ABV4TVT4_9GAMM</name>
<dbReference type="HAMAP" id="MF_00655">
    <property type="entry name" value="PQQ_syn_PqqD"/>
    <property type="match status" value="1"/>
</dbReference>
<gene>
    <name evidence="4 5" type="primary">pqqD</name>
    <name evidence="5" type="ORF">ACERLL_09600</name>
</gene>
<dbReference type="RefSeq" id="WP_373655863.1">
    <property type="nucleotide sequence ID" value="NZ_JBGUAW010000006.1"/>
</dbReference>